<dbReference type="PANTHER" id="PTHR45982">
    <property type="entry name" value="REGULATOR OF CHROMOSOME CONDENSATION"/>
    <property type="match status" value="1"/>
</dbReference>
<proteinExistence type="predicted"/>
<dbReference type="PROSITE" id="PS50012">
    <property type="entry name" value="RCC1_3"/>
    <property type="match status" value="3"/>
</dbReference>
<dbReference type="Gene3D" id="2.130.10.30">
    <property type="entry name" value="Regulator of chromosome condensation 1/beta-lactamase-inhibitor protein II"/>
    <property type="match status" value="2"/>
</dbReference>
<sequence>MYTGGSTFFVVREDGSVMAWGSENILVNAGKRDGRKGVARPRTVPGADDVVSIGPGSLNTFALRSDGRVLGWGVNLTDVLGDVDGTRLTAVDGVVDVASAGGAVVAARGDGRVCAWGNNAHGLLGVEPRGGQTGRPVLVPGLENIVQVEGGSDVAFALDEDGAVRAWGRGVGGVLGDGDTSDHVSAEPVRVRGLPPIRRIASFEFTGLAVDTDGGLWGWGSALVLGGHGKGRSGAAPVRIPVPGPVLDVSGRHVIVEGDLEEDGREGGGEGVGRGADEDAAGGEGGWG</sequence>
<dbReference type="SUPFAM" id="SSF50985">
    <property type="entry name" value="RCC1/BLIP-II"/>
    <property type="match status" value="1"/>
</dbReference>
<reference evidence="2 3" key="1">
    <citation type="submission" date="2022-10" db="EMBL/GenBank/DDBJ databases">
        <title>The complete genomes of actinobacterial strains from the NBC collection.</title>
        <authorList>
            <person name="Joergensen T.S."/>
            <person name="Alvarez Arevalo M."/>
            <person name="Sterndorff E.B."/>
            <person name="Faurdal D."/>
            <person name="Vuksanovic O."/>
            <person name="Mourched A.-S."/>
            <person name="Charusanti P."/>
            <person name="Shaw S."/>
            <person name="Blin K."/>
            <person name="Weber T."/>
        </authorList>
    </citation>
    <scope>NUCLEOTIDE SEQUENCE [LARGE SCALE GENOMIC DNA]</scope>
    <source>
        <strain evidence="2 3">NBC 01753</strain>
    </source>
</reference>
<dbReference type="InterPro" id="IPR051553">
    <property type="entry name" value="Ran_GTPase-activating"/>
</dbReference>
<keyword evidence="3" id="KW-1185">Reference proteome</keyword>
<dbReference type="GeneID" id="91544001"/>
<evidence type="ECO:0000313" key="3">
    <source>
        <dbReference type="Proteomes" id="UP001335325"/>
    </source>
</evidence>
<dbReference type="RefSeq" id="WP_326753108.1">
    <property type="nucleotide sequence ID" value="NZ_CP109134.1"/>
</dbReference>
<organism evidence="2 3">
    <name type="scientific">Streptomyces hirsutus</name>
    <dbReference type="NCBI Taxonomy" id="35620"/>
    <lineage>
        <taxon>Bacteria</taxon>
        <taxon>Bacillati</taxon>
        <taxon>Actinomycetota</taxon>
        <taxon>Actinomycetes</taxon>
        <taxon>Kitasatosporales</taxon>
        <taxon>Streptomycetaceae</taxon>
        <taxon>Streptomyces</taxon>
    </lineage>
</organism>
<name>A0ABZ1GN06_9ACTN</name>
<dbReference type="Proteomes" id="UP001335325">
    <property type="component" value="Chromosome"/>
</dbReference>
<gene>
    <name evidence="2" type="ORF">OIE73_15495</name>
</gene>
<dbReference type="InterPro" id="IPR000408">
    <property type="entry name" value="Reg_chr_condens"/>
</dbReference>
<dbReference type="Pfam" id="PF00415">
    <property type="entry name" value="RCC1"/>
    <property type="match status" value="1"/>
</dbReference>
<evidence type="ECO:0000256" key="1">
    <source>
        <dbReference type="SAM" id="MobiDB-lite"/>
    </source>
</evidence>
<dbReference type="PANTHER" id="PTHR45982:SF1">
    <property type="entry name" value="REGULATOR OF CHROMOSOME CONDENSATION"/>
    <property type="match status" value="1"/>
</dbReference>
<dbReference type="InterPro" id="IPR009091">
    <property type="entry name" value="RCC1/BLIP-II"/>
</dbReference>
<dbReference type="EMBL" id="CP109134">
    <property type="protein sequence ID" value="WSD07031.1"/>
    <property type="molecule type" value="Genomic_DNA"/>
</dbReference>
<protein>
    <submittedName>
        <fullName evidence="2">Uncharacterized protein</fullName>
    </submittedName>
</protein>
<evidence type="ECO:0000313" key="2">
    <source>
        <dbReference type="EMBL" id="WSD07031.1"/>
    </source>
</evidence>
<feature type="region of interest" description="Disordered" evidence="1">
    <location>
        <begin position="259"/>
        <end position="288"/>
    </location>
</feature>
<accession>A0ABZ1GN06</accession>